<name>A0A0F8ZNQ9_9ZZZZ</name>
<comment type="caution">
    <text evidence="2">The sequence shown here is derived from an EMBL/GenBank/DDBJ whole genome shotgun (WGS) entry which is preliminary data.</text>
</comment>
<dbReference type="EMBL" id="LAZR01059327">
    <property type="protein sequence ID" value="KKK68019.1"/>
    <property type="molecule type" value="Genomic_DNA"/>
</dbReference>
<evidence type="ECO:0000313" key="2">
    <source>
        <dbReference type="EMBL" id="KKK68019.1"/>
    </source>
</evidence>
<feature type="transmembrane region" description="Helical" evidence="1">
    <location>
        <begin position="89"/>
        <end position="108"/>
    </location>
</feature>
<accession>A0A0F8ZNQ9</accession>
<protein>
    <submittedName>
        <fullName evidence="2">Uncharacterized protein</fullName>
    </submittedName>
</protein>
<sequence>MTEKGKVEGKVSRITAWKTGKGYFLNIDGNSNDFYGFGSCKGEVGCFVELEVSEGTGNFSDKIRIDKLYSKQTVKEVRKELVEDPGVDWIPLLPGATSITVFFLRYFLIERKKKRSPKEIFLGDHILFETIEELINNEIPYMQLGTPGRTEVFKALLCEQLETFRDNLKAFIEENLEFESSAEYRKKLKQTIYDIVEDCEHEWQARQIPQIIIDKYNHFFRDRIDLLLSDITTSSLRYAGRPEKA</sequence>
<keyword evidence="1" id="KW-1133">Transmembrane helix</keyword>
<evidence type="ECO:0000256" key="1">
    <source>
        <dbReference type="SAM" id="Phobius"/>
    </source>
</evidence>
<gene>
    <name evidence="2" type="ORF">LCGC14_2948240</name>
</gene>
<feature type="non-terminal residue" evidence="2">
    <location>
        <position position="245"/>
    </location>
</feature>
<reference evidence="2" key="1">
    <citation type="journal article" date="2015" name="Nature">
        <title>Complex archaea that bridge the gap between prokaryotes and eukaryotes.</title>
        <authorList>
            <person name="Spang A."/>
            <person name="Saw J.H."/>
            <person name="Jorgensen S.L."/>
            <person name="Zaremba-Niedzwiedzka K."/>
            <person name="Martijn J."/>
            <person name="Lind A.E."/>
            <person name="van Eijk R."/>
            <person name="Schleper C."/>
            <person name="Guy L."/>
            <person name="Ettema T.J."/>
        </authorList>
    </citation>
    <scope>NUCLEOTIDE SEQUENCE</scope>
</reference>
<organism evidence="2">
    <name type="scientific">marine sediment metagenome</name>
    <dbReference type="NCBI Taxonomy" id="412755"/>
    <lineage>
        <taxon>unclassified sequences</taxon>
        <taxon>metagenomes</taxon>
        <taxon>ecological metagenomes</taxon>
    </lineage>
</organism>
<keyword evidence="1" id="KW-0812">Transmembrane</keyword>
<dbReference type="AlphaFoldDB" id="A0A0F8ZNQ9"/>
<keyword evidence="1" id="KW-0472">Membrane</keyword>
<proteinExistence type="predicted"/>